<keyword evidence="4" id="KW-0969">Cilium</keyword>
<evidence type="ECO:0000259" key="6">
    <source>
        <dbReference type="Pfam" id="PF22544"/>
    </source>
</evidence>
<proteinExistence type="predicted"/>
<dbReference type="RefSeq" id="XP_025031084.1">
    <property type="nucleotide sequence ID" value="XM_025175316.1"/>
</dbReference>
<feature type="domain" description="HYDIN/VesB/CFA65-like Ig-like" evidence="6">
    <location>
        <begin position="29"/>
        <end position="129"/>
    </location>
</feature>
<dbReference type="PANTHER" id="PTHR23053">
    <property type="entry name" value="DLEC1 DELETED IN LUNG AND ESOPHAGEAL CANCER 1"/>
    <property type="match status" value="1"/>
</dbReference>
<name>A0A9F5MYK1_PYTBI</name>
<dbReference type="PANTHER" id="PTHR23053:SF0">
    <property type="entry name" value="HYDROCEPHALUS-INDUCING PROTEIN HOMOLOG"/>
    <property type="match status" value="1"/>
</dbReference>
<dbReference type="GO" id="GO:1904158">
    <property type="term" value="P:axonemal central apparatus assembly"/>
    <property type="evidence" value="ECO:0007669"/>
    <property type="project" value="TreeGrafter"/>
</dbReference>
<evidence type="ECO:0000256" key="3">
    <source>
        <dbReference type="ARBA" id="ARBA00022490"/>
    </source>
</evidence>
<dbReference type="OMA" id="HVITHAK"/>
<evidence type="ECO:0000256" key="5">
    <source>
        <dbReference type="ARBA" id="ARBA00023273"/>
    </source>
</evidence>
<keyword evidence="7" id="KW-1185">Reference proteome</keyword>
<reference evidence="8" key="1">
    <citation type="submission" date="2025-08" db="UniProtKB">
        <authorList>
            <consortium name="RefSeq"/>
        </authorList>
    </citation>
    <scope>IDENTIFICATION</scope>
    <source>
        <tissue evidence="8">Liver</tissue>
    </source>
</reference>
<dbReference type="Gene3D" id="2.60.40.10">
    <property type="entry name" value="Immunoglobulins"/>
    <property type="match status" value="4"/>
</dbReference>
<dbReference type="Proteomes" id="UP000695026">
    <property type="component" value="Unplaced"/>
</dbReference>
<keyword evidence="5" id="KW-0966">Cell projection</keyword>
<protein>
    <submittedName>
        <fullName evidence="8">Hydrocephalus-inducing protein-like</fullName>
    </submittedName>
</protein>
<sequence>MPRSGVSMKAIQCRETRLPLRIKGEAMGPKLLFNFDQLDVGKIFVGSDHSYEAILSNQGAIDALFNLMWPSTVLGACFTFQPSEGIIVPGGHQAIHITFSSTVLGHFFEEFKFNVNGSPQPVILVIRGCVIGPTFHFSVPSLNFGDVSFGFPQTLSCCLSNTSLVPMTFSLRVPGDGNGEPSIRSQDQASDISKLTWRKASFASARPKEFTISPSHGTIRSQGFLDIEVTICSNTVKIYETALVVDVKGSGEDVLALPISARCFTPPLYVANPVVNFGRCFLKFQYQQMAKLVNNSDLPGCYGVLRQEYEKSPTILYSSPVPCGIIPPRATVEIPLTLKVEEKGHQETVAYIAVFGNEDFPLKIQLGSFGEGPVVYVHPAKIDFGCIQVLKDVSRTLCLSNQSVIPAPFKAHMARAPSLWRIEPSEGIIPPEVEMSLTLIVNLDDTVLFQDKISLAIENSNSYIIPVQATGIGTTIVTDKPFAPAINLGPHFSLDPCCYRFKITNYGRRTHQLYWMTEGFAPFRQRNTLPAVSANMKNQTFHPKAELQGPVFKLQPLRMELTPGKSMDMVLEGSSDIPKLVKERLLCHAIIGKQSGKECILKVDVTCEFIAPILQISSRAVTFRVEKVSVWILRLPADIWHKISQKNGAL</sequence>
<evidence type="ECO:0000256" key="1">
    <source>
        <dbReference type="ARBA" id="ARBA00004138"/>
    </source>
</evidence>
<keyword evidence="3" id="KW-0963">Cytoplasm</keyword>
<gene>
    <name evidence="8" type="primary">LOC103062831</name>
</gene>
<dbReference type="InterPro" id="IPR053879">
    <property type="entry name" value="HYDIN_VesB_CFA65-like_Ig"/>
</dbReference>
<evidence type="ECO:0000313" key="8">
    <source>
        <dbReference type="RefSeq" id="XP_025031084.1"/>
    </source>
</evidence>
<dbReference type="KEGG" id="pbi:103062831"/>
<evidence type="ECO:0000256" key="2">
    <source>
        <dbReference type="ARBA" id="ARBA00004496"/>
    </source>
</evidence>
<dbReference type="AlphaFoldDB" id="A0A9F5MYK1"/>
<dbReference type="InterPro" id="IPR033305">
    <property type="entry name" value="Hydin-like"/>
</dbReference>
<accession>A0A9F5MYK1</accession>
<comment type="subcellular location">
    <subcellularLocation>
        <location evidence="1">Cell projection</location>
        <location evidence="1">Cilium</location>
    </subcellularLocation>
    <subcellularLocation>
        <location evidence="2">Cytoplasm</location>
    </subcellularLocation>
</comment>
<dbReference type="InterPro" id="IPR013783">
    <property type="entry name" value="Ig-like_fold"/>
</dbReference>
<dbReference type="GO" id="GO:0003341">
    <property type="term" value="P:cilium movement"/>
    <property type="evidence" value="ECO:0007669"/>
    <property type="project" value="TreeGrafter"/>
</dbReference>
<evidence type="ECO:0000313" key="7">
    <source>
        <dbReference type="Proteomes" id="UP000695026"/>
    </source>
</evidence>
<dbReference type="GO" id="GO:0005930">
    <property type="term" value="C:axoneme"/>
    <property type="evidence" value="ECO:0007669"/>
    <property type="project" value="TreeGrafter"/>
</dbReference>
<dbReference type="Pfam" id="PF22544">
    <property type="entry name" value="HYDIN_VesB_CFA65-like_Ig"/>
    <property type="match status" value="2"/>
</dbReference>
<organism evidence="7 8">
    <name type="scientific">Python bivittatus</name>
    <name type="common">Burmese python</name>
    <name type="synonym">Python molurus bivittatus</name>
    <dbReference type="NCBI Taxonomy" id="176946"/>
    <lineage>
        <taxon>Eukaryota</taxon>
        <taxon>Metazoa</taxon>
        <taxon>Chordata</taxon>
        <taxon>Craniata</taxon>
        <taxon>Vertebrata</taxon>
        <taxon>Euteleostomi</taxon>
        <taxon>Lepidosauria</taxon>
        <taxon>Squamata</taxon>
        <taxon>Bifurcata</taxon>
        <taxon>Unidentata</taxon>
        <taxon>Episquamata</taxon>
        <taxon>Toxicofera</taxon>
        <taxon>Serpentes</taxon>
        <taxon>Henophidia</taxon>
        <taxon>Pythonidae</taxon>
        <taxon>Python</taxon>
    </lineage>
</organism>
<dbReference type="OrthoDB" id="9028133at2759"/>
<feature type="domain" description="HYDIN/VesB/CFA65-like Ig-like" evidence="6">
    <location>
        <begin position="374"/>
        <end position="468"/>
    </location>
</feature>
<evidence type="ECO:0000256" key="4">
    <source>
        <dbReference type="ARBA" id="ARBA00023069"/>
    </source>
</evidence>
<dbReference type="GeneID" id="103062831"/>